<dbReference type="Proteomes" id="UP001341135">
    <property type="component" value="Chromosome"/>
</dbReference>
<reference evidence="5 6" key="1">
    <citation type="submission" date="2023-09" db="EMBL/GenBank/DDBJ databases">
        <title>Pyrofollis japonicus gen. nov. sp. nov., a novel member of the family Pyrodictiaceae isolated from the Iheya North hydrothermal field.</title>
        <authorList>
            <person name="Miyazaki U."/>
            <person name="Sanari M."/>
            <person name="Tame A."/>
            <person name="Kitajima M."/>
            <person name="Okamoto A."/>
            <person name="Sawayama S."/>
            <person name="Miyazaki J."/>
            <person name="Takai K."/>
            <person name="Nakagawa S."/>
        </authorList>
    </citation>
    <scope>NUCLEOTIDE SEQUENCE [LARGE SCALE GENOMIC DNA]</scope>
    <source>
        <strain evidence="5 6">AV2</strain>
    </source>
</reference>
<evidence type="ECO:0000256" key="1">
    <source>
        <dbReference type="ARBA" id="ARBA00022729"/>
    </source>
</evidence>
<dbReference type="PANTHER" id="PTHR30483">
    <property type="entry name" value="LEUCINE-SPECIFIC-BINDING PROTEIN"/>
    <property type="match status" value="1"/>
</dbReference>
<name>A0ABN6ZR30_9CREN</name>
<keyword evidence="3" id="KW-1133">Transmembrane helix</keyword>
<dbReference type="CDD" id="cd06334">
    <property type="entry name" value="PBP1_ABC_ligand_binding-like"/>
    <property type="match status" value="1"/>
</dbReference>
<keyword evidence="1" id="KW-0732">Signal</keyword>
<keyword evidence="3" id="KW-0812">Transmembrane</keyword>
<dbReference type="InterPro" id="IPR051010">
    <property type="entry name" value="BCAA_transport"/>
</dbReference>
<dbReference type="InterPro" id="IPR028081">
    <property type="entry name" value="Leu-bd"/>
</dbReference>
<proteinExistence type="predicted"/>
<feature type="transmembrane region" description="Helical" evidence="3">
    <location>
        <begin position="7"/>
        <end position="26"/>
    </location>
</feature>
<accession>A0ABN6ZR30</accession>
<evidence type="ECO:0000313" key="5">
    <source>
        <dbReference type="EMBL" id="BES82712.1"/>
    </source>
</evidence>
<keyword evidence="6" id="KW-1185">Reference proteome</keyword>
<dbReference type="GeneID" id="89290284"/>
<protein>
    <recommendedName>
        <fullName evidence="4">Leucine-binding protein domain-containing protein</fullName>
    </recommendedName>
</protein>
<feature type="region of interest" description="Disordered" evidence="2">
    <location>
        <begin position="32"/>
        <end position="60"/>
    </location>
</feature>
<evidence type="ECO:0000313" key="6">
    <source>
        <dbReference type="Proteomes" id="UP001341135"/>
    </source>
</evidence>
<dbReference type="EMBL" id="AP028907">
    <property type="protein sequence ID" value="BES82712.1"/>
    <property type="molecule type" value="Genomic_DNA"/>
</dbReference>
<evidence type="ECO:0000256" key="3">
    <source>
        <dbReference type="SAM" id="Phobius"/>
    </source>
</evidence>
<dbReference type="RefSeq" id="WP_338250288.1">
    <property type="nucleotide sequence ID" value="NZ_AP028907.1"/>
</dbReference>
<dbReference type="SUPFAM" id="SSF53822">
    <property type="entry name" value="Periplasmic binding protein-like I"/>
    <property type="match status" value="1"/>
</dbReference>
<evidence type="ECO:0000259" key="4">
    <source>
        <dbReference type="Pfam" id="PF13458"/>
    </source>
</evidence>
<dbReference type="InterPro" id="IPR028082">
    <property type="entry name" value="Peripla_BP_I"/>
</dbReference>
<dbReference type="Gene3D" id="3.40.50.2300">
    <property type="match status" value="2"/>
</dbReference>
<organism evidence="5 6">
    <name type="scientific">Pyrodictium abyssi</name>
    <dbReference type="NCBI Taxonomy" id="54256"/>
    <lineage>
        <taxon>Archaea</taxon>
        <taxon>Thermoproteota</taxon>
        <taxon>Thermoprotei</taxon>
        <taxon>Desulfurococcales</taxon>
        <taxon>Pyrodictiaceae</taxon>
        <taxon>Pyrodictium</taxon>
    </lineage>
</organism>
<dbReference type="PANTHER" id="PTHR30483:SF38">
    <property type="entry name" value="BLR7848 PROTEIN"/>
    <property type="match status" value="1"/>
</dbReference>
<gene>
    <name evidence="5" type="ORF">PABY_22790</name>
</gene>
<sequence length="449" mass="48228">MARNTAIIVGVIAVIAIIAAVAMMGGKGGTTATPTASPTAAATQTATASPAGTATGTAGATGEKTMEINVGLLVDLSGPTSDVGKDYAKGAELAFKYFNEKGIYTKDGVRVKINYVKRDYGYKPPKAEEFYREFRDRYNVIAIVGWGTADTESLSDRTAKDKIVYISASYSAKLVPKPFNFFPAPDYSTQACAAVTWMSQKKPGATVVLLYDHKIAYSKSPIPAIKAMAEKLGLKVVDVDLPLKADEASAEAAIREAMKYNPDFMWCGNTIGSCSLAARAAAKLGLNAVMIANVWGFDERFPELAAADVKGKVGGVSPWIWPEYAKDKPGYRETYEAAKMAGMKEDEVNLRVMQGFMNVWLLVKAISMVDSKTLKEKGGEALKEALESSCQGEPIKLGDITPEMRYCPGKHLPFTSSYIVVYGEDGEFHFEGPITPEGVDCVKATLEGS</sequence>
<dbReference type="Pfam" id="PF13458">
    <property type="entry name" value="Peripla_BP_6"/>
    <property type="match status" value="1"/>
</dbReference>
<evidence type="ECO:0000256" key="2">
    <source>
        <dbReference type="SAM" id="MobiDB-lite"/>
    </source>
</evidence>
<keyword evidence="3" id="KW-0472">Membrane</keyword>
<feature type="domain" description="Leucine-binding protein" evidence="4">
    <location>
        <begin position="67"/>
        <end position="388"/>
    </location>
</feature>